<organism evidence="1">
    <name type="scientific">Rhizopus microsporus var. microsporus</name>
    <dbReference type="NCBI Taxonomy" id="86635"/>
    <lineage>
        <taxon>Eukaryota</taxon>
        <taxon>Fungi</taxon>
        <taxon>Fungi incertae sedis</taxon>
        <taxon>Mucoromycota</taxon>
        <taxon>Mucoromycotina</taxon>
        <taxon>Mucoromycetes</taxon>
        <taxon>Mucorales</taxon>
        <taxon>Mucorineae</taxon>
        <taxon>Rhizopodaceae</taxon>
        <taxon>Rhizopus</taxon>
    </lineage>
</organism>
<name>A0A1X0R7S2_RHIZD</name>
<sequence>DDIKYAEKLEKEELTSIKEKSVLIDPNPCDLLFCMHENSIVKDKRLFRYTSNQRSLKTRSRKFKKLRQEMVV</sequence>
<reference evidence="1" key="1">
    <citation type="journal article" date="2016" name="Proc. Natl. Acad. Sci. U.S.A.">
        <title>Lipid metabolic changes in an early divergent fungus govern the establishment of a mutualistic symbiosis with endobacteria.</title>
        <authorList>
            <person name="Lastovetsky O.A."/>
            <person name="Gaspar M.L."/>
            <person name="Mondo S.J."/>
            <person name="LaButti K.M."/>
            <person name="Sandor L."/>
            <person name="Grigoriev I.V."/>
            <person name="Henry S.A."/>
            <person name="Pawlowska T.E."/>
        </authorList>
    </citation>
    <scope>NUCLEOTIDE SEQUENCE [LARGE SCALE GENOMIC DNA]</scope>
    <source>
        <strain evidence="1">ATCC 52814</strain>
    </source>
</reference>
<feature type="non-terminal residue" evidence="1">
    <location>
        <position position="1"/>
    </location>
</feature>
<proteinExistence type="predicted"/>
<dbReference type="AlphaFoldDB" id="A0A1X0R7S2"/>
<accession>A0A1X0R7S2</accession>
<evidence type="ECO:0000313" key="1">
    <source>
        <dbReference type="EMBL" id="ORE08100.1"/>
    </source>
</evidence>
<gene>
    <name evidence="1" type="ORF">BCV72DRAFT_204236</name>
</gene>
<protein>
    <submittedName>
        <fullName evidence="1">Uncharacterized protein</fullName>
    </submittedName>
</protein>
<dbReference type="VEuPathDB" id="FungiDB:BCV72DRAFT_204236"/>
<dbReference type="Proteomes" id="UP000242414">
    <property type="component" value="Unassembled WGS sequence"/>
</dbReference>
<dbReference type="EMBL" id="KV921893">
    <property type="protein sequence ID" value="ORE08100.1"/>
    <property type="molecule type" value="Genomic_DNA"/>
</dbReference>